<comment type="cofactor">
    <cofactor evidence="1">
        <name>[3Fe-4S] cluster</name>
        <dbReference type="ChEBI" id="CHEBI:21137"/>
    </cofactor>
</comment>
<keyword evidence="5" id="KW-0408">Iron</keyword>
<evidence type="ECO:0000256" key="1">
    <source>
        <dbReference type="ARBA" id="ARBA00001927"/>
    </source>
</evidence>
<evidence type="ECO:0000256" key="5">
    <source>
        <dbReference type="ARBA" id="ARBA00023004"/>
    </source>
</evidence>
<dbReference type="SUPFAM" id="SSF54862">
    <property type="entry name" value="4Fe-4S ferredoxins"/>
    <property type="match status" value="1"/>
</dbReference>
<dbReference type="Pfam" id="PF13370">
    <property type="entry name" value="Fer4_13"/>
    <property type="match status" value="1"/>
</dbReference>
<protein>
    <submittedName>
        <fullName evidence="8">Ferredoxin</fullName>
    </submittedName>
</protein>
<dbReference type="AlphaFoldDB" id="A0A1I4E265"/>
<keyword evidence="3" id="KW-0479">Metal-binding</keyword>
<evidence type="ECO:0000313" key="9">
    <source>
        <dbReference type="Proteomes" id="UP000199152"/>
    </source>
</evidence>
<dbReference type="PANTHER" id="PTHR36923">
    <property type="entry name" value="FERREDOXIN"/>
    <property type="match status" value="1"/>
</dbReference>
<organism evidence="8 9">
    <name type="scientific">Geodermatophilus ruber</name>
    <dbReference type="NCBI Taxonomy" id="504800"/>
    <lineage>
        <taxon>Bacteria</taxon>
        <taxon>Bacillati</taxon>
        <taxon>Actinomycetota</taxon>
        <taxon>Actinomycetes</taxon>
        <taxon>Geodermatophilales</taxon>
        <taxon>Geodermatophilaceae</taxon>
        <taxon>Geodermatophilus</taxon>
    </lineage>
</organism>
<dbReference type="PANTHER" id="PTHR36923:SF3">
    <property type="entry name" value="FERREDOXIN"/>
    <property type="match status" value="1"/>
</dbReference>
<evidence type="ECO:0000256" key="2">
    <source>
        <dbReference type="ARBA" id="ARBA00022448"/>
    </source>
</evidence>
<evidence type="ECO:0000256" key="4">
    <source>
        <dbReference type="ARBA" id="ARBA00022982"/>
    </source>
</evidence>
<name>A0A1I4E265_9ACTN</name>
<accession>A0A1I4E265</accession>
<dbReference type="EMBL" id="FOSW01000005">
    <property type="protein sequence ID" value="SFK98426.1"/>
    <property type="molecule type" value="Genomic_DNA"/>
</dbReference>
<keyword evidence="9" id="KW-1185">Reference proteome</keyword>
<evidence type="ECO:0000256" key="7">
    <source>
        <dbReference type="ARBA" id="ARBA00023291"/>
    </source>
</evidence>
<sequence length="65" mass="7053">MPRVRVDPTKCQGYGTCAEVAESLFVLDDWGYAQSVPRDLQGATEKQAAEAAIEVCPVKAVRLLT</sequence>
<keyword evidence="6" id="KW-0411">Iron-sulfur</keyword>
<gene>
    <name evidence="8" type="ORF">SAMN04488085_105121</name>
</gene>
<dbReference type="Gene3D" id="3.30.70.20">
    <property type="match status" value="1"/>
</dbReference>
<dbReference type="GO" id="GO:0046872">
    <property type="term" value="F:metal ion binding"/>
    <property type="evidence" value="ECO:0007669"/>
    <property type="project" value="UniProtKB-KW"/>
</dbReference>
<dbReference type="OrthoDB" id="3215002at2"/>
<evidence type="ECO:0000313" key="8">
    <source>
        <dbReference type="EMBL" id="SFK98426.1"/>
    </source>
</evidence>
<keyword evidence="7" id="KW-0003">3Fe-4S</keyword>
<dbReference type="InterPro" id="IPR051269">
    <property type="entry name" value="Fe-S_cluster_ET"/>
</dbReference>
<dbReference type="STRING" id="504800.SAMN04488085_105121"/>
<keyword evidence="2" id="KW-0813">Transport</keyword>
<dbReference type="InParanoid" id="A0A1I4E265"/>
<evidence type="ECO:0000256" key="3">
    <source>
        <dbReference type="ARBA" id="ARBA00022723"/>
    </source>
</evidence>
<dbReference type="GO" id="GO:0051538">
    <property type="term" value="F:3 iron, 4 sulfur cluster binding"/>
    <property type="evidence" value="ECO:0007669"/>
    <property type="project" value="UniProtKB-KW"/>
</dbReference>
<evidence type="ECO:0000256" key="6">
    <source>
        <dbReference type="ARBA" id="ARBA00023014"/>
    </source>
</evidence>
<proteinExistence type="predicted"/>
<keyword evidence="4" id="KW-0249">Electron transport</keyword>
<dbReference type="Proteomes" id="UP000199152">
    <property type="component" value="Unassembled WGS sequence"/>
</dbReference>
<dbReference type="RefSeq" id="WP_091323830.1">
    <property type="nucleotide sequence ID" value="NZ_FOSW01000005.1"/>
</dbReference>
<reference evidence="8 9" key="1">
    <citation type="submission" date="2016-10" db="EMBL/GenBank/DDBJ databases">
        <authorList>
            <person name="de Groot N.N."/>
        </authorList>
    </citation>
    <scope>NUCLEOTIDE SEQUENCE [LARGE SCALE GENOMIC DNA]</scope>
    <source>
        <strain evidence="8 9">DSM 45317</strain>
    </source>
</reference>